<dbReference type="Proteomes" id="UP000198860">
    <property type="component" value="Unassembled WGS sequence"/>
</dbReference>
<name>A0A1H0SY19_HALAD</name>
<protein>
    <submittedName>
        <fullName evidence="3">Glycosyltransferase involved in cell wall bisynthesis</fullName>
    </submittedName>
</protein>
<dbReference type="GO" id="GO:0016758">
    <property type="term" value="F:hexosyltransferase activity"/>
    <property type="evidence" value="ECO:0007669"/>
    <property type="project" value="TreeGrafter"/>
</dbReference>
<dbReference type="RefSeq" id="WP_089654079.1">
    <property type="nucleotide sequence ID" value="NZ_FNIZ01000019.1"/>
</dbReference>
<feature type="domain" description="Glycosyl transferase family 1" evidence="1">
    <location>
        <begin position="195"/>
        <end position="349"/>
    </location>
</feature>
<dbReference type="CDD" id="cd03814">
    <property type="entry name" value="GT4-like"/>
    <property type="match status" value="1"/>
</dbReference>
<dbReference type="STRING" id="240303.SAMN05421677_11967"/>
<sequence length="380" mass="43394">MKVAIFTDTYVPQVNGVARTLQRWTGYLEKKRIPYRVYAPDMRSKEEYIDHIHRFNSVPFWLYPECRLALPNLIKIKRDLEVFRPDLIHIATPFNIGLAGLHFGKKMDIPLVGSYHTHFDQYLDYYKLSFLSPFVWKYMQWFHQSFKKTLVPSLHTKRELELHGLHNIGLWQRGVDHQLFSPDHNDGSVRNQFEIDAPILLTYVGRLAPEKGLDTLMNVAKTLPHHMNKNIHWLIVGDGPLKNHLRSVAPQNMTFAGYQDGESLARIYASSTLFIFPSATETFGNVVLESLSSGTPVVAANAGGVKEIVSHGKTGLLCTPYNPLSFTQGILGLLSDPEKLASMRKQARQEALDRSWEEIFEQLIRDYKDAIGEVKLASFA</sequence>
<dbReference type="Pfam" id="PF13439">
    <property type="entry name" value="Glyco_transf_4"/>
    <property type="match status" value="1"/>
</dbReference>
<keyword evidence="3" id="KW-0808">Transferase</keyword>
<dbReference type="Gene3D" id="3.40.50.2000">
    <property type="entry name" value="Glycogen Phosphorylase B"/>
    <property type="match status" value="2"/>
</dbReference>
<dbReference type="EMBL" id="FNIZ01000019">
    <property type="protein sequence ID" value="SDP46485.1"/>
    <property type="molecule type" value="Genomic_DNA"/>
</dbReference>
<gene>
    <name evidence="3" type="ORF">SAMN05421677_11967</name>
</gene>
<evidence type="ECO:0000313" key="3">
    <source>
        <dbReference type="EMBL" id="SDP46485.1"/>
    </source>
</evidence>
<dbReference type="Pfam" id="PF00534">
    <property type="entry name" value="Glycos_transf_1"/>
    <property type="match status" value="1"/>
</dbReference>
<dbReference type="InterPro" id="IPR028098">
    <property type="entry name" value="Glyco_trans_4-like_N"/>
</dbReference>
<keyword evidence="4" id="KW-1185">Reference proteome</keyword>
<feature type="domain" description="Glycosyltransferase subfamily 4-like N-terminal" evidence="2">
    <location>
        <begin position="14"/>
        <end position="178"/>
    </location>
</feature>
<organism evidence="3 4">
    <name type="scientific">Halobacillus aidingensis</name>
    <dbReference type="NCBI Taxonomy" id="240303"/>
    <lineage>
        <taxon>Bacteria</taxon>
        <taxon>Bacillati</taxon>
        <taxon>Bacillota</taxon>
        <taxon>Bacilli</taxon>
        <taxon>Bacillales</taxon>
        <taxon>Bacillaceae</taxon>
        <taxon>Halobacillus</taxon>
    </lineage>
</organism>
<evidence type="ECO:0000259" key="1">
    <source>
        <dbReference type="Pfam" id="PF00534"/>
    </source>
</evidence>
<accession>A0A1H0SY19</accession>
<evidence type="ECO:0000259" key="2">
    <source>
        <dbReference type="Pfam" id="PF13439"/>
    </source>
</evidence>
<dbReference type="AlphaFoldDB" id="A0A1H0SY19"/>
<reference evidence="4" key="1">
    <citation type="submission" date="2016-10" db="EMBL/GenBank/DDBJ databases">
        <authorList>
            <person name="Varghese N."/>
            <person name="Submissions S."/>
        </authorList>
    </citation>
    <scope>NUCLEOTIDE SEQUENCE [LARGE SCALE GENOMIC DNA]</scope>
    <source>
        <strain evidence="4">CGMCC 1.3703</strain>
    </source>
</reference>
<dbReference type="OrthoDB" id="9802525at2"/>
<dbReference type="SUPFAM" id="SSF53756">
    <property type="entry name" value="UDP-Glycosyltransferase/glycogen phosphorylase"/>
    <property type="match status" value="1"/>
</dbReference>
<dbReference type="PANTHER" id="PTHR45947">
    <property type="entry name" value="SULFOQUINOVOSYL TRANSFERASE SQD2"/>
    <property type="match status" value="1"/>
</dbReference>
<dbReference type="InterPro" id="IPR050194">
    <property type="entry name" value="Glycosyltransferase_grp1"/>
</dbReference>
<dbReference type="PANTHER" id="PTHR45947:SF3">
    <property type="entry name" value="SULFOQUINOVOSYL TRANSFERASE SQD2"/>
    <property type="match status" value="1"/>
</dbReference>
<evidence type="ECO:0000313" key="4">
    <source>
        <dbReference type="Proteomes" id="UP000198860"/>
    </source>
</evidence>
<proteinExistence type="predicted"/>
<dbReference type="InterPro" id="IPR001296">
    <property type="entry name" value="Glyco_trans_1"/>
</dbReference>